<sequence>MKKFWFLISVFMLSIGLAACSEESEGTTKEQDTKAGEEATEEGADKEQNAKSAMMQFYMTVSKAINENDADLNAYEASEEPTAEMKSAAEASAAAVVEGLNGVEVPEELADHKADLEAAIKDLSDSYQAKADELKKDAPSLDAANETFTQGDEKFGKVFEAVGLNPSSLGTEVNG</sequence>
<feature type="compositionally biased region" description="Basic and acidic residues" evidence="1">
    <location>
        <begin position="26"/>
        <end position="49"/>
    </location>
</feature>
<evidence type="ECO:0008006" key="5">
    <source>
        <dbReference type="Google" id="ProtNLM"/>
    </source>
</evidence>
<dbReference type="Proteomes" id="UP001597318">
    <property type="component" value="Unassembled WGS sequence"/>
</dbReference>
<name>A0ABW5C029_9BACI</name>
<keyword evidence="2" id="KW-0732">Signal</keyword>
<evidence type="ECO:0000313" key="4">
    <source>
        <dbReference type="Proteomes" id="UP001597318"/>
    </source>
</evidence>
<proteinExistence type="predicted"/>
<evidence type="ECO:0000256" key="1">
    <source>
        <dbReference type="SAM" id="MobiDB-lite"/>
    </source>
</evidence>
<comment type="caution">
    <text evidence="3">The sequence shown here is derived from an EMBL/GenBank/DDBJ whole genome shotgun (WGS) entry which is preliminary data.</text>
</comment>
<keyword evidence="4" id="KW-1185">Reference proteome</keyword>
<accession>A0ABW5C029</accession>
<dbReference type="EMBL" id="JBHUIK010000005">
    <property type="protein sequence ID" value="MFD2215788.1"/>
    <property type="molecule type" value="Genomic_DNA"/>
</dbReference>
<evidence type="ECO:0000256" key="2">
    <source>
        <dbReference type="SAM" id="SignalP"/>
    </source>
</evidence>
<protein>
    <recommendedName>
        <fullName evidence="5">Lipoprotein</fullName>
    </recommendedName>
</protein>
<gene>
    <name evidence="3" type="ORF">ACFSKK_19065</name>
</gene>
<feature type="region of interest" description="Disordered" evidence="1">
    <location>
        <begin position="22"/>
        <end position="50"/>
    </location>
</feature>
<evidence type="ECO:0000313" key="3">
    <source>
        <dbReference type="EMBL" id="MFD2215788.1"/>
    </source>
</evidence>
<feature type="signal peptide" evidence="2">
    <location>
        <begin position="1"/>
        <end position="18"/>
    </location>
</feature>
<reference evidence="4" key="1">
    <citation type="journal article" date="2019" name="Int. J. Syst. Evol. Microbiol.">
        <title>The Global Catalogue of Microorganisms (GCM) 10K type strain sequencing project: providing services to taxonomists for standard genome sequencing and annotation.</title>
        <authorList>
            <consortium name="The Broad Institute Genomics Platform"/>
            <consortium name="The Broad Institute Genome Sequencing Center for Infectious Disease"/>
            <person name="Wu L."/>
            <person name="Ma J."/>
        </authorList>
    </citation>
    <scope>NUCLEOTIDE SEQUENCE [LARGE SCALE GENOMIC DNA]</scope>
    <source>
        <strain evidence="4">CGMCC 1.15474</strain>
    </source>
</reference>
<feature type="chain" id="PRO_5046636992" description="Lipoprotein" evidence="2">
    <location>
        <begin position="19"/>
        <end position="175"/>
    </location>
</feature>
<dbReference type="RefSeq" id="WP_247345378.1">
    <property type="nucleotide sequence ID" value="NZ_CP095550.1"/>
</dbReference>
<organism evidence="3 4">
    <name type="scientific">Metabacillus endolithicus</name>
    <dbReference type="NCBI Taxonomy" id="1535204"/>
    <lineage>
        <taxon>Bacteria</taxon>
        <taxon>Bacillati</taxon>
        <taxon>Bacillota</taxon>
        <taxon>Bacilli</taxon>
        <taxon>Bacillales</taxon>
        <taxon>Bacillaceae</taxon>
        <taxon>Metabacillus</taxon>
    </lineage>
</organism>
<dbReference type="PROSITE" id="PS51257">
    <property type="entry name" value="PROKAR_LIPOPROTEIN"/>
    <property type="match status" value="1"/>
</dbReference>